<dbReference type="Pfam" id="PF18925">
    <property type="entry name" value="DUF5675"/>
    <property type="match status" value="1"/>
</dbReference>
<dbReference type="InterPro" id="IPR043732">
    <property type="entry name" value="DUF5675"/>
</dbReference>
<feature type="domain" description="DUF5675" evidence="1">
    <location>
        <begin position="4"/>
        <end position="133"/>
    </location>
</feature>
<name>A0A5D4HA40_9SPHI</name>
<dbReference type="AlphaFoldDB" id="A0A5D4HA40"/>
<protein>
    <recommendedName>
        <fullName evidence="1">DUF5675 domain-containing protein</fullName>
    </recommendedName>
</protein>
<dbReference type="RefSeq" id="WP_148919196.1">
    <property type="nucleotide sequence ID" value="NZ_VTAV01000005.1"/>
</dbReference>
<evidence type="ECO:0000259" key="1">
    <source>
        <dbReference type="Pfam" id="PF18925"/>
    </source>
</evidence>
<dbReference type="Proteomes" id="UP000322362">
    <property type="component" value="Unassembled WGS sequence"/>
</dbReference>
<evidence type="ECO:0000313" key="3">
    <source>
        <dbReference type="Proteomes" id="UP000322362"/>
    </source>
</evidence>
<gene>
    <name evidence="2" type="ORF">FXV77_10580</name>
</gene>
<dbReference type="EMBL" id="VTAV01000005">
    <property type="protein sequence ID" value="TYR36345.1"/>
    <property type="molecule type" value="Genomic_DNA"/>
</dbReference>
<proteinExistence type="predicted"/>
<comment type="caution">
    <text evidence="2">The sequence shown here is derived from an EMBL/GenBank/DDBJ whole genome shotgun (WGS) entry which is preliminary data.</text>
</comment>
<accession>A0A5D4HA40</accession>
<reference evidence="2 3" key="1">
    <citation type="submission" date="2019-08" db="EMBL/GenBank/DDBJ databases">
        <title>Phlebobacter frassis gen. nov. sp. nov., a new member of family Sphingobacteriaceae isolated from sand fly rearing media.</title>
        <authorList>
            <person name="Kakumanu M.L."/>
            <person name="Marayati B.F."/>
            <person name="Wada-Katsumata A."/>
            <person name="Wasserberg G."/>
            <person name="Schal C."/>
            <person name="Apperson C.S."/>
            <person name="Ponnusamy L."/>
        </authorList>
    </citation>
    <scope>NUCLEOTIDE SEQUENCE [LARGE SCALE GENOMIC DNA]</scope>
    <source>
        <strain evidence="2 3">SSI9</strain>
    </source>
</reference>
<organism evidence="2 3">
    <name type="scientific">Sphingobacterium phlebotomi</name>
    <dbReference type="NCBI Taxonomy" id="2605433"/>
    <lineage>
        <taxon>Bacteria</taxon>
        <taxon>Pseudomonadati</taxon>
        <taxon>Bacteroidota</taxon>
        <taxon>Sphingobacteriia</taxon>
        <taxon>Sphingobacteriales</taxon>
        <taxon>Sphingobacteriaceae</taxon>
        <taxon>Sphingobacterium</taxon>
    </lineage>
</organism>
<sequence>MEIHVKRIRQGKNSTLSELYIDGEFVCYGLEDLIREEKIPGSTAIPAGRYKLAFNRYGSMNGRYKRWYPKFHKGMIELTGIPNFSYVYIHKGNTHANTAGCLLIGNTMRYDKNFGDYEVHQSEKAYKTVYKRLSAMMEKGAVYLVISDVL</sequence>
<evidence type="ECO:0000313" key="2">
    <source>
        <dbReference type="EMBL" id="TYR36345.1"/>
    </source>
</evidence>
<keyword evidence="3" id="KW-1185">Reference proteome</keyword>